<comment type="caution">
    <text evidence="3">The sequence shown here is derived from an EMBL/GenBank/DDBJ whole genome shotgun (WGS) entry which is preliminary data.</text>
</comment>
<evidence type="ECO:0000256" key="1">
    <source>
        <dbReference type="SAM" id="Phobius"/>
    </source>
</evidence>
<evidence type="ECO:0000313" key="4">
    <source>
        <dbReference type="Proteomes" id="UP001201701"/>
    </source>
</evidence>
<keyword evidence="1" id="KW-0472">Membrane</keyword>
<evidence type="ECO:0000313" key="3">
    <source>
        <dbReference type="EMBL" id="MCG7503394.1"/>
    </source>
</evidence>
<sequence length="372" mass="39773">MASYAGKVRQDIARWVENGLINAETAAKLNRDVEANARRSLSFGTVLAMLAAILLGAAILIFIAANWEAIPRITRVLTVFAVIAAGYVGGAWLKLRDYPAFAEAAWVVAAAAFGGAIALIGQMYHFSGDESGAILVWCAGTALAAVALRSNPLTVMAVAIADGWLVMMLLNGFDFRDGFDFPYLYVLMAIALFLVSYWTRSQAARHLIILSLVVYAGFVALSDDWDAMAIQLAIGSAAVFAAAVYASEPLDGLLQLGGRLPLHALLGFLVGMAILQFKYDEGGGLILTSALMLAGIVAAIVLAGRESRGLRWLAYIGFAYELVWIYLVMMGTMLDTASFFLAAAVTLGLLAFVIMRVEKRMRGHAAERGATS</sequence>
<proteinExistence type="predicted"/>
<organism evidence="3 4">
    <name type="scientific">Mesorhizobium retamae</name>
    <dbReference type="NCBI Taxonomy" id="2912854"/>
    <lineage>
        <taxon>Bacteria</taxon>
        <taxon>Pseudomonadati</taxon>
        <taxon>Pseudomonadota</taxon>
        <taxon>Alphaproteobacteria</taxon>
        <taxon>Hyphomicrobiales</taxon>
        <taxon>Phyllobacteriaceae</taxon>
        <taxon>Mesorhizobium</taxon>
    </lineage>
</organism>
<keyword evidence="1" id="KW-1133">Transmembrane helix</keyword>
<dbReference type="Proteomes" id="UP001201701">
    <property type="component" value="Unassembled WGS sequence"/>
</dbReference>
<feature type="transmembrane region" description="Helical" evidence="1">
    <location>
        <begin position="131"/>
        <end position="148"/>
    </location>
</feature>
<evidence type="ECO:0000259" key="2">
    <source>
        <dbReference type="Pfam" id="PF09925"/>
    </source>
</evidence>
<feature type="transmembrane region" description="Helical" evidence="1">
    <location>
        <begin position="260"/>
        <end position="279"/>
    </location>
</feature>
<keyword evidence="4" id="KW-1185">Reference proteome</keyword>
<feature type="transmembrane region" description="Helical" evidence="1">
    <location>
        <begin position="73"/>
        <end position="93"/>
    </location>
</feature>
<dbReference type="InterPro" id="IPR018677">
    <property type="entry name" value="DUF2157"/>
</dbReference>
<dbReference type="Pfam" id="PF09925">
    <property type="entry name" value="DUF2157"/>
    <property type="match status" value="1"/>
</dbReference>
<feature type="transmembrane region" description="Helical" evidence="1">
    <location>
        <begin position="182"/>
        <end position="199"/>
    </location>
</feature>
<feature type="transmembrane region" description="Helical" evidence="1">
    <location>
        <begin position="285"/>
        <end position="305"/>
    </location>
</feature>
<feature type="domain" description="DUF2157" evidence="2">
    <location>
        <begin position="14"/>
        <end position="153"/>
    </location>
</feature>
<feature type="transmembrane region" description="Helical" evidence="1">
    <location>
        <begin position="105"/>
        <end position="125"/>
    </location>
</feature>
<accession>A0ABS9Q7J2</accession>
<dbReference type="EMBL" id="JAKREW010000001">
    <property type="protein sequence ID" value="MCG7503394.1"/>
    <property type="molecule type" value="Genomic_DNA"/>
</dbReference>
<name>A0ABS9Q7J2_9HYPH</name>
<feature type="transmembrane region" description="Helical" evidence="1">
    <location>
        <begin position="153"/>
        <end position="170"/>
    </location>
</feature>
<keyword evidence="1" id="KW-0812">Transmembrane</keyword>
<protein>
    <submittedName>
        <fullName evidence="3">DUF2157 domain-containing protein</fullName>
    </submittedName>
</protein>
<reference evidence="3 4" key="1">
    <citation type="submission" date="2022-02" db="EMBL/GenBank/DDBJ databases">
        <title>Draft genome sequence of Mezorhizobium retamae strain IRAMC:0171 isolated from Retama raetam nodules.</title>
        <authorList>
            <person name="Bengaied R."/>
            <person name="Sbissi I."/>
            <person name="Huber K."/>
            <person name="Ghodbane F."/>
            <person name="Nouioui I."/>
            <person name="Tarhouni M."/>
            <person name="Gtari M."/>
        </authorList>
    </citation>
    <scope>NUCLEOTIDE SEQUENCE [LARGE SCALE GENOMIC DNA]</scope>
    <source>
        <strain evidence="3 4">IRAMC:0171</strain>
    </source>
</reference>
<gene>
    <name evidence="3" type="ORF">L4923_00015</name>
</gene>
<feature type="transmembrane region" description="Helical" evidence="1">
    <location>
        <begin position="206"/>
        <end position="222"/>
    </location>
</feature>
<feature type="transmembrane region" description="Helical" evidence="1">
    <location>
        <begin position="337"/>
        <end position="355"/>
    </location>
</feature>
<feature type="transmembrane region" description="Helical" evidence="1">
    <location>
        <begin position="312"/>
        <end position="331"/>
    </location>
</feature>
<dbReference type="RefSeq" id="WP_239360389.1">
    <property type="nucleotide sequence ID" value="NZ_JAKREW010000001.1"/>
</dbReference>
<feature type="transmembrane region" description="Helical" evidence="1">
    <location>
        <begin position="46"/>
        <end position="67"/>
    </location>
</feature>
<feature type="transmembrane region" description="Helical" evidence="1">
    <location>
        <begin position="228"/>
        <end position="248"/>
    </location>
</feature>